<sequence length="1067" mass="118409">MKRLFVISALLMAYASSSGQAHPSIMLTKQKVEAVRKGIVAYPLLQQSFAAVQKAADEAIASPVTVPVPKDGGGGYTHEQHKKNYQNILACGVAYQVTKEVKYAKYVQEILLEYARLYKTWPLHPKRKDGQEAGRIFWQNLNDCVWQVYVIQGYDLVYDYLPADKRKTIEEELFQPIITFLTVDATATFNRIHNHATWSCAAVGMTGYVTGNKEWSEMALKGSAKDGKTGYLKQLDELFSPDGYYTEGPYYQRYALLPFVVFARAIQQYQPELKIYQARDGVLSKAIEIALQLTYTNGAFFPVNDAMKDKTYESEEMVYGTDIAYSDIQPEADLLDVAARQKRVIVSDAGLEVAKDVAAGKAKPFVYKSLWIKDGAKGDEGGLGVLRSGTNEDQQCVLLKAAAQGMGHGHFDRLNMLYYDNGVEVFSDYGSARFLNIESKRGGDYLPENNAFAKQTIVHNTLVVDEKSDFNGKLGEAEQYHPELLYFDAKPGLQVVAAKEEHAYKGVTLTRTLIYLPVEGLKKTLLVDVSKATSANNHQYDLPFWYQGHLVNIPFAVQANTSELKPLGTAAGYQFLWLNGTAKFTNNGSAFLTFLNNNRFYTTSFATDSNTVVKLVTTGANDPEFSLRNEQAFILSHKNTSSHTFVAITEAHGNTNPTAETTTGSMTSVGKLVVTEDDATHTVVQFEVLQKQYTIRLNYTNKDHFIQSTEFQLEKEIPWQDLGNGVQRQVYGYDDQIMLVKAKFEKGAIGTLHEHHHSQVTYVDSGVFEMTIGEEKKIISKGDGYYVPPHIEDTSAVKVIKYPANYTGQLNVVYTKVDGWDGRMDIYAAIKNTQPTPVVINIHGGGWNHGTKEAQGGFSSWFKLGFAVANVEYRLTPQATAPAAVEDIRCALLYLVQHAKELNIDVNRIVVCGSSAGAHLALMAGLLQNDHKFDTNCKGIDGFTIAAIIDQYGIADVWDWGYGPNIRSKSATNWLGAKKNDKAFAASVSPVTYVKKTSPPTFIVHGDADPVVPYQESVDLYKRFQDAGVPSKFITVPGGKHGGFDKEKKEEIVAAIAAFLREQKIIN</sequence>
<proteinExistence type="predicted"/>
<comment type="caution">
    <text evidence="1">The sequence shown here is derived from an EMBL/GenBank/DDBJ whole genome shotgun (WGS) entry which is preliminary data.</text>
</comment>
<gene>
    <name evidence="1" type="ORF">F5148DRAFT_1294938</name>
</gene>
<dbReference type="Proteomes" id="UP001207468">
    <property type="component" value="Unassembled WGS sequence"/>
</dbReference>
<organism evidence="1 2">
    <name type="scientific">Russula earlei</name>
    <dbReference type="NCBI Taxonomy" id="71964"/>
    <lineage>
        <taxon>Eukaryota</taxon>
        <taxon>Fungi</taxon>
        <taxon>Dikarya</taxon>
        <taxon>Basidiomycota</taxon>
        <taxon>Agaricomycotina</taxon>
        <taxon>Agaricomycetes</taxon>
        <taxon>Russulales</taxon>
        <taxon>Russulaceae</taxon>
        <taxon>Russula</taxon>
    </lineage>
</organism>
<protein>
    <submittedName>
        <fullName evidence="1">Uncharacterized protein</fullName>
    </submittedName>
</protein>
<dbReference type="EMBL" id="JAGFNK010001076">
    <property type="protein sequence ID" value="KAI9435218.1"/>
    <property type="molecule type" value="Genomic_DNA"/>
</dbReference>
<reference evidence="1" key="1">
    <citation type="submission" date="2021-03" db="EMBL/GenBank/DDBJ databases">
        <title>Evolutionary priming and transition to the ectomycorrhizal habit in an iconic lineage of mushroom-forming fungi: is preadaptation a requirement?</title>
        <authorList>
            <consortium name="DOE Joint Genome Institute"/>
            <person name="Looney B.P."/>
            <person name="Miyauchi S."/>
            <person name="Morin E."/>
            <person name="Drula E."/>
            <person name="Courty P.E."/>
            <person name="Chicoki N."/>
            <person name="Fauchery L."/>
            <person name="Kohler A."/>
            <person name="Kuo A."/>
            <person name="LaButti K."/>
            <person name="Pangilinan J."/>
            <person name="Lipzen A."/>
            <person name="Riley R."/>
            <person name="Andreopoulos W."/>
            <person name="He G."/>
            <person name="Johnson J."/>
            <person name="Barry K.W."/>
            <person name="Grigoriev I.V."/>
            <person name="Nagy L."/>
            <person name="Hibbett D."/>
            <person name="Henrissat B."/>
            <person name="Matheny P.B."/>
            <person name="Labbe J."/>
            <person name="Martin A.F."/>
        </authorList>
    </citation>
    <scope>NUCLEOTIDE SEQUENCE</scope>
    <source>
        <strain evidence="1">BPL698</strain>
    </source>
</reference>
<name>A0ACC0TS28_9AGAM</name>
<keyword evidence="2" id="KW-1185">Reference proteome</keyword>
<evidence type="ECO:0000313" key="2">
    <source>
        <dbReference type="Proteomes" id="UP001207468"/>
    </source>
</evidence>
<evidence type="ECO:0000313" key="1">
    <source>
        <dbReference type="EMBL" id="KAI9435218.1"/>
    </source>
</evidence>
<accession>A0ACC0TS28</accession>